<organism evidence="2">
    <name type="scientific">freshwater metagenome</name>
    <dbReference type="NCBI Taxonomy" id="449393"/>
    <lineage>
        <taxon>unclassified sequences</taxon>
        <taxon>metagenomes</taxon>
        <taxon>ecological metagenomes</taxon>
    </lineage>
</organism>
<dbReference type="InterPro" id="IPR036291">
    <property type="entry name" value="NAD(P)-bd_dom_sf"/>
</dbReference>
<dbReference type="Gene3D" id="3.40.50.720">
    <property type="entry name" value="NAD(P)-binding Rossmann-like Domain"/>
    <property type="match status" value="1"/>
</dbReference>
<name>A0A6J6DFF8_9ZZZZ</name>
<dbReference type="GO" id="GO:0032787">
    <property type="term" value="P:monocarboxylic acid metabolic process"/>
    <property type="evidence" value="ECO:0007669"/>
    <property type="project" value="UniProtKB-ARBA"/>
</dbReference>
<evidence type="ECO:0000256" key="1">
    <source>
        <dbReference type="ARBA" id="ARBA00006484"/>
    </source>
</evidence>
<dbReference type="PROSITE" id="PS00061">
    <property type="entry name" value="ADH_SHORT"/>
    <property type="match status" value="1"/>
</dbReference>
<dbReference type="AlphaFoldDB" id="A0A6J6DFF8"/>
<dbReference type="EMBL" id="CAEZSR010000056">
    <property type="protein sequence ID" value="CAB4560118.1"/>
    <property type="molecule type" value="Genomic_DNA"/>
</dbReference>
<accession>A0A6J6DFF8</accession>
<evidence type="ECO:0000313" key="2">
    <source>
        <dbReference type="EMBL" id="CAB4560118.1"/>
    </source>
</evidence>
<reference evidence="2" key="1">
    <citation type="submission" date="2020-05" db="EMBL/GenBank/DDBJ databases">
        <authorList>
            <person name="Chiriac C."/>
            <person name="Salcher M."/>
            <person name="Ghai R."/>
            <person name="Kavagutti S V."/>
        </authorList>
    </citation>
    <scope>NUCLEOTIDE SEQUENCE</scope>
</reference>
<dbReference type="InterPro" id="IPR050259">
    <property type="entry name" value="SDR"/>
</dbReference>
<dbReference type="SUPFAM" id="SSF51735">
    <property type="entry name" value="NAD(P)-binding Rossmann-fold domains"/>
    <property type="match status" value="1"/>
</dbReference>
<proteinExistence type="inferred from homology"/>
<sequence>MAQRVVVTAAASGIGRAIATAFATTGARVELCDVDPGALADVAAALPGVGTTTVDLRDGSAIDHWLDEALDRLGGVDVLVNNAGIKGPTALVEDVDPAEWTETLSVCLDSHYRCIRRVAPLLKAQRSGTIVNLSSMAGMVGYGMRTPYAAAKWAVVGLTKSVAIELGPHDVTCNCICPGSVAGERIERVIDAEAAQRGVPGDTVRAEYLSGQSISRFVRPEEIADLCLFLASPAARMISGQAIAIDGHTETYHL</sequence>
<dbReference type="InterPro" id="IPR020904">
    <property type="entry name" value="Sc_DH/Rdtase_CS"/>
</dbReference>
<gene>
    <name evidence="2" type="ORF">UFOPK1493_01720</name>
</gene>
<dbReference type="FunFam" id="3.40.50.720:FF:000084">
    <property type="entry name" value="Short-chain dehydrogenase reductase"/>
    <property type="match status" value="1"/>
</dbReference>
<dbReference type="PANTHER" id="PTHR42879:SF2">
    <property type="entry name" value="3-OXOACYL-[ACYL-CARRIER-PROTEIN] REDUCTASE FABG"/>
    <property type="match status" value="1"/>
</dbReference>
<protein>
    <submittedName>
        <fullName evidence="2">Unannotated protein</fullName>
    </submittedName>
</protein>
<dbReference type="InterPro" id="IPR002347">
    <property type="entry name" value="SDR_fam"/>
</dbReference>
<dbReference type="CDD" id="cd05233">
    <property type="entry name" value="SDR_c"/>
    <property type="match status" value="1"/>
</dbReference>
<dbReference type="PRINTS" id="PR00081">
    <property type="entry name" value="GDHRDH"/>
</dbReference>
<dbReference type="PRINTS" id="PR00080">
    <property type="entry name" value="SDRFAMILY"/>
</dbReference>
<dbReference type="Pfam" id="PF13561">
    <property type="entry name" value="adh_short_C2"/>
    <property type="match status" value="1"/>
</dbReference>
<comment type="similarity">
    <text evidence="1">Belongs to the short-chain dehydrogenases/reductases (SDR) family.</text>
</comment>
<dbReference type="NCBIfam" id="NF009466">
    <property type="entry name" value="PRK12826.1-2"/>
    <property type="match status" value="1"/>
</dbReference>
<dbReference type="PANTHER" id="PTHR42879">
    <property type="entry name" value="3-OXOACYL-(ACYL-CARRIER-PROTEIN) REDUCTASE"/>
    <property type="match status" value="1"/>
</dbReference>